<keyword evidence="2" id="KW-0732">Signal</keyword>
<feature type="signal peptide" evidence="2">
    <location>
        <begin position="1"/>
        <end position="19"/>
    </location>
</feature>
<feature type="compositionally biased region" description="Polar residues" evidence="1">
    <location>
        <begin position="88"/>
        <end position="97"/>
    </location>
</feature>
<dbReference type="AlphaFoldDB" id="A0A845BP11"/>
<dbReference type="Pfam" id="PF13511">
    <property type="entry name" value="DUF4124"/>
    <property type="match status" value="1"/>
</dbReference>
<feature type="region of interest" description="Disordered" evidence="1">
    <location>
        <begin position="52"/>
        <end position="122"/>
    </location>
</feature>
<feature type="domain" description="DUF4124" evidence="3">
    <location>
        <begin position="10"/>
        <end position="58"/>
    </location>
</feature>
<evidence type="ECO:0000256" key="1">
    <source>
        <dbReference type="SAM" id="MobiDB-lite"/>
    </source>
</evidence>
<organism evidence="4 5">
    <name type="scientific">Craterilacuibacter sinensis</name>
    <dbReference type="NCBI Taxonomy" id="2686017"/>
    <lineage>
        <taxon>Bacteria</taxon>
        <taxon>Pseudomonadati</taxon>
        <taxon>Pseudomonadota</taxon>
        <taxon>Betaproteobacteria</taxon>
        <taxon>Neisseriales</taxon>
        <taxon>Neisseriaceae</taxon>
        <taxon>Craterilacuibacter</taxon>
    </lineage>
</organism>
<sequence length="153" mass="16661">MKSATALLLASLASLPCSAATIYKYVDQDGHVTYSNIPARGAKALTINVPSAPASQAAMRIPQRSDSSGFPTVAPETQRQRDGGRRQILQSELSNEQKALDDARRTLSDSEAGLRTNSRTNPELSKRIAVLRESVKDRERNVQALQRELGLSQ</sequence>
<gene>
    <name evidence="4" type="ORF">GQF02_14500</name>
</gene>
<evidence type="ECO:0000313" key="5">
    <source>
        <dbReference type="Proteomes" id="UP000467214"/>
    </source>
</evidence>
<reference evidence="4 5" key="1">
    <citation type="submission" date="2019-12" db="EMBL/GenBank/DDBJ databases">
        <title>Neisseriaceae gen. nov. sp. Genome sequencing and assembly.</title>
        <authorList>
            <person name="Liu Z."/>
            <person name="Li A."/>
        </authorList>
    </citation>
    <scope>NUCLEOTIDE SEQUENCE [LARGE SCALE GENOMIC DNA]</scope>
    <source>
        <strain evidence="4 5">B2N2-7</strain>
    </source>
</reference>
<accession>A0A845BP11</accession>
<protein>
    <submittedName>
        <fullName evidence="4">DUF4124 domain-containing protein</fullName>
    </submittedName>
</protein>
<dbReference type="EMBL" id="WSSB01000016">
    <property type="protein sequence ID" value="MXR38182.1"/>
    <property type="molecule type" value="Genomic_DNA"/>
</dbReference>
<dbReference type="InterPro" id="IPR025392">
    <property type="entry name" value="DUF4124"/>
</dbReference>
<feature type="chain" id="PRO_5032838795" evidence="2">
    <location>
        <begin position="20"/>
        <end position="153"/>
    </location>
</feature>
<keyword evidence="5" id="KW-1185">Reference proteome</keyword>
<proteinExistence type="predicted"/>
<dbReference type="RefSeq" id="WP_160798074.1">
    <property type="nucleotide sequence ID" value="NZ_WSSB01000016.1"/>
</dbReference>
<evidence type="ECO:0000256" key="2">
    <source>
        <dbReference type="SAM" id="SignalP"/>
    </source>
</evidence>
<dbReference type="Proteomes" id="UP000467214">
    <property type="component" value="Unassembled WGS sequence"/>
</dbReference>
<evidence type="ECO:0000313" key="4">
    <source>
        <dbReference type="EMBL" id="MXR38182.1"/>
    </source>
</evidence>
<name>A0A845BP11_9NEIS</name>
<comment type="caution">
    <text evidence="4">The sequence shown here is derived from an EMBL/GenBank/DDBJ whole genome shotgun (WGS) entry which is preliminary data.</text>
</comment>
<feature type="compositionally biased region" description="Basic and acidic residues" evidence="1">
    <location>
        <begin position="98"/>
        <end position="108"/>
    </location>
</feature>
<evidence type="ECO:0000259" key="3">
    <source>
        <dbReference type="Pfam" id="PF13511"/>
    </source>
</evidence>